<name>A0A7G9R771_9ACTN</name>
<dbReference type="InterPro" id="IPR016181">
    <property type="entry name" value="Acyl_CoA_acyltransferase"/>
</dbReference>
<dbReference type="EMBL" id="CP060713">
    <property type="protein sequence ID" value="QNN51446.1"/>
    <property type="molecule type" value="Genomic_DNA"/>
</dbReference>
<dbReference type="Proteomes" id="UP000515947">
    <property type="component" value="Chromosome"/>
</dbReference>
<dbReference type="Pfam" id="PF00583">
    <property type="entry name" value="Acetyltransf_1"/>
    <property type="match status" value="1"/>
</dbReference>
<evidence type="ECO:0000259" key="1">
    <source>
        <dbReference type="PROSITE" id="PS51186"/>
    </source>
</evidence>
<proteinExistence type="predicted"/>
<dbReference type="AlphaFoldDB" id="A0A7G9R771"/>
<evidence type="ECO:0000313" key="2">
    <source>
        <dbReference type="EMBL" id="QNN51446.1"/>
    </source>
</evidence>
<keyword evidence="3" id="KW-1185">Reference proteome</keyword>
<dbReference type="Gene3D" id="3.40.630.30">
    <property type="match status" value="1"/>
</dbReference>
<dbReference type="GO" id="GO:0016747">
    <property type="term" value="F:acyltransferase activity, transferring groups other than amino-acyl groups"/>
    <property type="evidence" value="ECO:0007669"/>
    <property type="project" value="InterPro"/>
</dbReference>
<accession>A0A7G9R771</accession>
<keyword evidence="2" id="KW-0808">Transferase</keyword>
<dbReference type="RefSeq" id="WP_187577282.1">
    <property type="nucleotide sequence ID" value="NZ_CP060713.1"/>
</dbReference>
<reference evidence="2 3" key="1">
    <citation type="submission" date="2020-08" db="EMBL/GenBank/DDBJ databases">
        <title>Genome sequence of Nocardioides mesophilus KACC 16243T.</title>
        <authorList>
            <person name="Hyun D.-W."/>
            <person name="Bae J.-W."/>
        </authorList>
    </citation>
    <scope>NUCLEOTIDE SEQUENCE [LARGE SCALE GENOMIC DNA]</scope>
    <source>
        <strain evidence="2 3">KACC 16243</strain>
    </source>
</reference>
<sequence>MSALEIRPLDAHDEEALAAWHATYLAGDTYGRAQATPWMLEEMRADFTGSRTGERFLPFSGHADGTVVAAGLLVLPLLDNLTLAHAEWWTHPDHRRRGHGSAMLEHLTRVAREHGRTTLGTETSFPFDAPADGAGHPHADFLTHRGFTFALGNVMRVLPLPPDLDLVRRRAEEAAPYHSDYTLRRFVGPVPDDIVLPFGALIGSLMTEAPLGAKNREAEVFDEERIRSDEAVFAASGRTKYTTVAIAPDGAVVAYSEVVVPRYDPDVVYQWGTLVLDGHRGHRLGMATKAHNLLWLVEQEPDRSRLVTFNAEVNRHMIAVNEALGFRPVERHAEFEKELG</sequence>
<evidence type="ECO:0000313" key="3">
    <source>
        <dbReference type="Proteomes" id="UP000515947"/>
    </source>
</evidence>
<dbReference type="CDD" id="cd04301">
    <property type="entry name" value="NAT_SF"/>
    <property type="match status" value="1"/>
</dbReference>
<dbReference type="SUPFAM" id="SSF55729">
    <property type="entry name" value="Acyl-CoA N-acyltransferases (Nat)"/>
    <property type="match status" value="2"/>
</dbReference>
<dbReference type="KEGG" id="nmes:H9L09_12630"/>
<feature type="domain" description="N-acetyltransferase" evidence="1">
    <location>
        <begin position="4"/>
        <end position="165"/>
    </location>
</feature>
<gene>
    <name evidence="2" type="ORF">H9L09_12630</name>
</gene>
<dbReference type="InterPro" id="IPR000182">
    <property type="entry name" value="GNAT_dom"/>
</dbReference>
<organism evidence="2 3">
    <name type="scientific">Nocardioides mesophilus</name>
    <dbReference type="NCBI Taxonomy" id="433659"/>
    <lineage>
        <taxon>Bacteria</taxon>
        <taxon>Bacillati</taxon>
        <taxon>Actinomycetota</taxon>
        <taxon>Actinomycetes</taxon>
        <taxon>Propionibacteriales</taxon>
        <taxon>Nocardioidaceae</taxon>
        <taxon>Nocardioides</taxon>
    </lineage>
</organism>
<dbReference type="PROSITE" id="PS51186">
    <property type="entry name" value="GNAT"/>
    <property type="match status" value="1"/>
</dbReference>
<protein>
    <submittedName>
        <fullName evidence="2">GNAT family N-acetyltransferase</fullName>
    </submittedName>
</protein>